<dbReference type="EMBL" id="LUGG01000032">
    <property type="protein sequence ID" value="OBZ66123.1"/>
    <property type="molecule type" value="Genomic_DNA"/>
</dbReference>
<organism evidence="2 3">
    <name type="scientific">Grifola frondosa</name>
    <name type="common">Maitake</name>
    <name type="synonym">Polyporus frondosus</name>
    <dbReference type="NCBI Taxonomy" id="5627"/>
    <lineage>
        <taxon>Eukaryota</taxon>
        <taxon>Fungi</taxon>
        <taxon>Dikarya</taxon>
        <taxon>Basidiomycota</taxon>
        <taxon>Agaricomycotina</taxon>
        <taxon>Agaricomycetes</taxon>
        <taxon>Polyporales</taxon>
        <taxon>Grifolaceae</taxon>
        <taxon>Grifola</taxon>
    </lineage>
</organism>
<keyword evidence="1" id="KW-0812">Transmembrane</keyword>
<evidence type="ECO:0000256" key="1">
    <source>
        <dbReference type="SAM" id="Phobius"/>
    </source>
</evidence>
<accession>A0A1C7LN03</accession>
<name>A0A1C7LN03_GRIFR</name>
<reference evidence="2 3" key="1">
    <citation type="submission" date="2016-03" db="EMBL/GenBank/DDBJ databases">
        <title>Whole genome sequencing of Grifola frondosa 9006-11.</title>
        <authorList>
            <person name="Min B."/>
            <person name="Park H."/>
            <person name="Kim J.-G."/>
            <person name="Cho H."/>
            <person name="Oh Y.-L."/>
            <person name="Kong W.-S."/>
            <person name="Choi I.-G."/>
        </authorList>
    </citation>
    <scope>NUCLEOTIDE SEQUENCE [LARGE SCALE GENOMIC DNA]</scope>
    <source>
        <strain evidence="2 3">9006-11</strain>
    </source>
</reference>
<protein>
    <submittedName>
        <fullName evidence="2">Uncharacterized protein</fullName>
    </submittedName>
</protein>
<gene>
    <name evidence="2" type="ORF">A0H81_13902</name>
</gene>
<evidence type="ECO:0000313" key="3">
    <source>
        <dbReference type="Proteomes" id="UP000092993"/>
    </source>
</evidence>
<evidence type="ECO:0000313" key="2">
    <source>
        <dbReference type="EMBL" id="OBZ66123.1"/>
    </source>
</evidence>
<dbReference type="AlphaFoldDB" id="A0A1C7LN03"/>
<feature type="transmembrane region" description="Helical" evidence="1">
    <location>
        <begin position="25"/>
        <end position="48"/>
    </location>
</feature>
<comment type="caution">
    <text evidence="2">The sequence shown here is derived from an EMBL/GenBank/DDBJ whole genome shotgun (WGS) entry which is preliminary data.</text>
</comment>
<keyword evidence="3" id="KW-1185">Reference proteome</keyword>
<proteinExistence type="predicted"/>
<dbReference type="Proteomes" id="UP000092993">
    <property type="component" value="Unassembled WGS sequence"/>
</dbReference>
<keyword evidence="1" id="KW-0472">Membrane</keyword>
<keyword evidence="1" id="KW-1133">Transmembrane helix</keyword>
<sequence>MPQTLHSCYASIMLSSTSSARRCELLLVIPVFAAVTSIVWLFATTFLHTQEAPIRDSRNLRRYTYAMQDVKVFAIRFRAHAVRF</sequence>